<proteinExistence type="predicted"/>
<evidence type="ECO:0000313" key="2">
    <source>
        <dbReference type="EMBL" id="HDD31198.1"/>
    </source>
</evidence>
<dbReference type="AlphaFoldDB" id="A0A7C0TYX8"/>
<organism evidence="2">
    <name type="scientific">Thermococcus litoralis</name>
    <dbReference type="NCBI Taxonomy" id="2265"/>
    <lineage>
        <taxon>Archaea</taxon>
        <taxon>Methanobacteriati</taxon>
        <taxon>Methanobacteriota</taxon>
        <taxon>Thermococci</taxon>
        <taxon>Thermococcales</taxon>
        <taxon>Thermococcaceae</taxon>
        <taxon>Thermococcus</taxon>
    </lineage>
</organism>
<feature type="transmembrane region" description="Helical" evidence="1">
    <location>
        <begin position="53"/>
        <end position="72"/>
    </location>
</feature>
<keyword evidence="1" id="KW-0472">Membrane</keyword>
<dbReference type="Proteomes" id="UP000886210">
    <property type="component" value="Unassembled WGS sequence"/>
</dbReference>
<comment type="caution">
    <text evidence="2">The sequence shown here is derived from an EMBL/GenBank/DDBJ whole genome shotgun (WGS) entry which is preliminary data.</text>
</comment>
<feature type="transmembrane region" description="Helical" evidence="1">
    <location>
        <begin position="78"/>
        <end position="96"/>
    </location>
</feature>
<keyword evidence="1" id="KW-1133">Transmembrane helix</keyword>
<dbReference type="EMBL" id="DQYG01000043">
    <property type="protein sequence ID" value="HDD31198.1"/>
    <property type="molecule type" value="Genomic_DNA"/>
</dbReference>
<keyword evidence="1" id="KW-0812">Transmembrane</keyword>
<reference evidence="2" key="1">
    <citation type="journal article" date="2020" name="mSystems">
        <title>Genome- and Community-Level Interaction Insights into Carbon Utilization and Element Cycling Functions of Hydrothermarchaeota in Hydrothermal Sediment.</title>
        <authorList>
            <person name="Zhou Z."/>
            <person name="Liu Y."/>
            <person name="Xu W."/>
            <person name="Pan J."/>
            <person name="Luo Z.H."/>
            <person name="Li M."/>
        </authorList>
    </citation>
    <scope>NUCLEOTIDE SEQUENCE [LARGE SCALE GENOMIC DNA]</scope>
    <source>
        <strain evidence="2">HyVt-151</strain>
    </source>
</reference>
<name>A0A7C0TYX8_THELI</name>
<feature type="transmembrane region" description="Helical" evidence="1">
    <location>
        <begin position="6"/>
        <end position="32"/>
    </location>
</feature>
<protein>
    <submittedName>
        <fullName evidence="2">Uncharacterized protein</fullName>
    </submittedName>
</protein>
<sequence>MRSEYAVLGILLIGLLVSIMSRSYVGVAIAALGIPLYLAYISREMNILAKSRLFDWDLFVMIGITIFIILLFEYLIDPRIGLITAAFLIPLSIWGWDRLKSRK</sequence>
<evidence type="ECO:0000256" key="1">
    <source>
        <dbReference type="SAM" id="Phobius"/>
    </source>
</evidence>
<gene>
    <name evidence="2" type="ORF">ENF72_01040</name>
</gene>
<accession>A0A7C0TYX8</accession>